<keyword evidence="2" id="KW-1185">Reference proteome</keyword>
<protein>
    <submittedName>
        <fullName evidence="1">Uncharacterized protein</fullName>
    </submittedName>
</protein>
<accession>A0ACB7RIQ5</accession>
<name>A0ACB7RIQ5_HYAAI</name>
<reference evidence="1" key="1">
    <citation type="submission" date="2020-05" db="EMBL/GenBank/DDBJ databases">
        <title>Large-scale comparative analyses of tick genomes elucidate their genetic diversity and vector capacities.</title>
        <authorList>
            <person name="Jia N."/>
            <person name="Wang J."/>
            <person name="Shi W."/>
            <person name="Du L."/>
            <person name="Sun Y."/>
            <person name="Zhan W."/>
            <person name="Jiang J."/>
            <person name="Wang Q."/>
            <person name="Zhang B."/>
            <person name="Ji P."/>
            <person name="Sakyi L.B."/>
            <person name="Cui X."/>
            <person name="Yuan T."/>
            <person name="Jiang B."/>
            <person name="Yang W."/>
            <person name="Lam T.T.-Y."/>
            <person name="Chang Q."/>
            <person name="Ding S."/>
            <person name="Wang X."/>
            <person name="Zhu J."/>
            <person name="Ruan X."/>
            <person name="Zhao L."/>
            <person name="Wei J."/>
            <person name="Que T."/>
            <person name="Du C."/>
            <person name="Cheng J."/>
            <person name="Dai P."/>
            <person name="Han X."/>
            <person name="Huang E."/>
            <person name="Gao Y."/>
            <person name="Liu J."/>
            <person name="Shao H."/>
            <person name="Ye R."/>
            <person name="Li L."/>
            <person name="Wei W."/>
            <person name="Wang X."/>
            <person name="Wang C."/>
            <person name="Yang T."/>
            <person name="Huo Q."/>
            <person name="Li W."/>
            <person name="Guo W."/>
            <person name="Chen H."/>
            <person name="Zhou L."/>
            <person name="Ni X."/>
            <person name="Tian J."/>
            <person name="Zhou Y."/>
            <person name="Sheng Y."/>
            <person name="Liu T."/>
            <person name="Pan Y."/>
            <person name="Xia L."/>
            <person name="Li J."/>
            <person name="Zhao F."/>
            <person name="Cao W."/>
        </authorList>
    </citation>
    <scope>NUCLEOTIDE SEQUENCE</scope>
    <source>
        <strain evidence="1">Hyas-2018</strain>
    </source>
</reference>
<organism evidence="1 2">
    <name type="scientific">Hyalomma asiaticum</name>
    <name type="common">Tick</name>
    <dbReference type="NCBI Taxonomy" id="266040"/>
    <lineage>
        <taxon>Eukaryota</taxon>
        <taxon>Metazoa</taxon>
        <taxon>Ecdysozoa</taxon>
        <taxon>Arthropoda</taxon>
        <taxon>Chelicerata</taxon>
        <taxon>Arachnida</taxon>
        <taxon>Acari</taxon>
        <taxon>Parasitiformes</taxon>
        <taxon>Ixodida</taxon>
        <taxon>Ixodoidea</taxon>
        <taxon>Ixodidae</taxon>
        <taxon>Hyalomminae</taxon>
        <taxon>Hyalomma</taxon>
    </lineage>
</organism>
<dbReference type="EMBL" id="CM023489">
    <property type="protein sequence ID" value="KAH6922742.1"/>
    <property type="molecule type" value="Genomic_DNA"/>
</dbReference>
<gene>
    <name evidence="1" type="ORF">HPB50_018782</name>
</gene>
<sequence length="161" mass="17934">MASVPFASDPASRGSAETTKNRSTGDERQRREQNHDWWQQRRSRSGSSLGPTSAVQRPEPRLIPMGADTHVGIPTNASIGRRPDVLTEHRGRITHGGRRRGRAEPRAADASDEHSPTTASPPQQHERACDPRSRPAIFLQRGERNGSHTLQRCTEHRKKQG</sequence>
<proteinExistence type="predicted"/>
<evidence type="ECO:0000313" key="2">
    <source>
        <dbReference type="Proteomes" id="UP000821845"/>
    </source>
</evidence>
<comment type="caution">
    <text evidence="1">The sequence shown here is derived from an EMBL/GenBank/DDBJ whole genome shotgun (WGS) entry which is preliminary data.</text>
</comment>
<dbReference type="Proteomes" id="UP000821845">
    <property type="component" value="Chromosome 9"/>
</dbReference>
<evidence type="ECO:0000313" key="1">
    <source>
        <dbReference type="EMBL" id="KAH6922742.1"/>
    </source>
</evidence>